<keyword evidence="4" id="KW-1185">Reference proteome</keyword>
<name>A0A218NLU2_9ARCH</name>
<dbReference type="Pfam" id="PF02517">
    <property type="entry name" value="Rce1-like"/>
    <property type="match status" value="1"/>
</dbReference>
<feature type="transmembrane region" description="Helical" evidence="1">
    <location>
        <begin position="63"/>
        <end position="83"/>
    </location>
</feature>
<keyword evidence="1" id="KW-0472">Membrane</keyword>
<dbReference type="PANTHER" id="PTHR36435">
    <property type="entry name" value="SLR1288 PROTEIN"/>
    <property type="match status" value="1"/>
</dbReference>
<dbReference type="GO" id="GO:0004175">
    <property type="term" value="F:endopeptidase activity"/>
    <property type="evidence" value="ECO:0007669"/>
    <property type="project" value="UniProtKB-ARBA"/>
</dbReference>
<keyword evidence="1" id="KW-0812">Transmembrane</keyword>
<feature type="transmembrane region" description="Helical" evidence="1">
    <location>
        <begin position="216"/>
        <end position="236"/>
    </location>
</feature>
<dbReference type="PANTHER" id="PTHR36435:SF1">
    <property type="entry name" value="CAAX AMINO TERMINAL PROTEASE FAMILY PROTEIN"/>
    <property type="match status" value="1"/>
</dbReference>
<dbReference type="EMBL" id="CP019964">
    <property type="protein sequence ID" value="ASI13428.1"/>
    <property type="molecule type" value="Genomic_DNA"/>
</dbReference>
<feature type="transmembrane region" description="Helical" evidence="1">
    <location>
        <begin position="142"/>
        <end position="160"/>
    </location>
</feature>
<protein>
    <submittedName>
        <fullName evidence="3">M79 family prenyl-processing membrane peptidase</fullName>
    </submittedName>
</protein>
<accession>A0A218NLU2</accession>
<organism evidence="3 4">
    <name type="scientific">Candidatus Mancarchaeum acidiphilum</name>
    <dbReference type="NCBI Taxonomy" id="1920749"/>
    <lineage>
        <taxon>Archaea</taxon>
        <taxon>Candidatus Micrarchaeota</taxon>
        <taxon>Candidatus Mancarchaeum</taxon>
    </lineage>
</organism>
<dbReference type="InterPro" id="IPR003675">
    <property type="entry name" value="Rce1/LyrA-like_dom"/>
</dbReference>
<evidence type="ECO:0000256" key="1">
    <source>
        <dbReference type="SAM" id="Phobius"/>
    </source>
</evidence>
<evidence type="ECO:0000313" key="4">
    <source>
        <dbReference type="Proteomes" id="UP000197679"/>
    </source>
</evidence>
<dbReference type="Proteomes" id="UP000197679">
    <property type="component" value="Chromosome"/>
</dbReference>
<dbReference type="KEGG" id="marh:Mia14_0085"/>
<reference evidence="3 4" key="1">
    <citation type="journal article" date="2017" name="Nat. Commun.">
        <title>'ARMAN' archaea depend on association with euryarchaeal host in culture and in situ.</title>
        <authorList>
            <person name="Golyshina O."/>
            <person name="Toshchakov S."/>
            <person name="Makarova K."/>
            <person name="Gavrilov S."/>
            <person name="Korzhenkov A."/>
            <person name="La Cono V."/>
            <person name="Arcadi E."/>
            <person name="Nechitaylo T."/>
            <person name="Ferrer M."/>
            <person name="Kublanov I."/>
            <person name="Wolf Y."/>
            <person name="Yakimov M."/>
            <person name="Golyshin P."/>
            <person name="Slesarev A."/>
            <person name="Kozyavkin S."/>
        </authorList>
    </citation>
    <scope>NUCLEOTIDE SEQUENCE [LARGE SCALE GENOMIC DNA]</scope>
    <source>
        <strain evidence="3 4">Mia14</strain>
    </source>
</reference>
<evidence type="ECO:0000259" key="2">
    <source>
        <dbReference type="Pfam" id="PF02517"/>
    </source>
</evidence>
<proteinExistence type="predicted"/>
<keyword evidence="1" id="KW-1133">Transmembrane helix</keyword>
<feature type="transmembrane region" description="Helical" evidence="1">
    <location>
        <begin position="104"/>
        <end position="130"/>
    </location>
</feature>
<gene>
    <name evidence="3" type="ORF">Mia14_0085</name>
</gene>
<feature type="transmembrane region" description="Helical" evidence="1">
    <location>
        <begin position="31"/>
        <end position="51"/>
    </location>
</feature>
<dbReference type="InterPro" id="IPR052710">
    <property type="entry name" value="CAAX_protease"/>
</dbReference>
<feature type="domain" description="CAAX prenyl protease 2/Lysostaphin resistance protein A-like" evidence="2">
    <location>
        <begin position="147"/>
        <end position="228"/>
    </location>
</feature>
<dbReference type="AlphaFoldDB" id="A0A218NLU2"/>
<dbReference type="GO" id="GO:0080120">
    <property type="term" value="P:CAAX-box protein maturation"/>
    <property type="evidence" value="ECO:0007669"/>
    <property type="project" value="UniProtKB-ARBA"/>
</dbReference>
<sequence length="237" mass="26365">MPLESSKPNHNEACPNEAIEKQGKDSYKARYIFYFFSILLISIAIASVVLYYDSILSNNSADIISTISISLLFPSIVISYMMAKGNNISGIIKSLGLSRDKLNFKYIIIGIVLFAAIMGLDLAFSSIAAYLHISFPTNVKQVFSGMPLYFLIFSFTVAPIDEEILFRGFLVPRIGVIQSAFLFAILHFGYGSISEILFAFIFGLMAGYAFKRTKSLYISIIGHILVNMLTIILLFVI</sequence>
<evidence type="ECO:0000313" key="3">
    <source>
        <dbReference type="EMBL" id="ASI13428.1"/>
    </source>
</evidence>
<feature type="transmembrane region" description="Helical" evidence="1">
    <location>
        <begin position="181"/>
        <end position="210"/>
    </location>
</feature>